<dbReference type="InterPro" id="IPR031321">
    <property type="entry name" value="UCP012641"/>
</dbReference>
<accession>A0A840SKA7</accession>
<reference evidence="2 3" key="1">
    <citation type="submission" date="2020-08" db="EMBL/GenBank/DDBJ databases">
        <title>Genomic Encyclopedia of Type Strains, Phase IV (KMG-IV): sequencing the most valuable type-strain genomes for metagenomic binning, comparative biology and taxonomic classification.</title>
        <authorList>
            <person name="Goeker M."/>
        </authorList>
    </citation>
    <scope>NUCLEOTIDE SEQUENCE [LARGE SCALE GENOMIC DNA]</scope>
    <source>
        <strain evidence="2 3">DSM 101730</strain>
    </source>
</reference>
<dbReference type="InterPro" id="IPR011201">
    <property type="entry name" value="Zinc-ribbon_6_bact"/>
</dbReference>
<dbReference type="RefSeq" id="WP_184147776.1">
    <property type="nucleotide sequence ID" value="NZ_JACHFM010000001.1"/>
</dbReference>
<evidence type="ECO:0000313" key="3">
    <source>
        <dbReference type="Proteomes" id="UP000549457"/>
    </source>
</evidence>
<dbReference type="EMBL" id="JACHFM010000001">
    <property type="protein sequence ID" value="MBB5221404.1"/>
    <property type="molecule type" value="Genomic_DNA"/>
</dbReference>
<dbReference type="Proteomes" id="UP000549457">
    <property type="component" value="Unassembled WGS sequence"/>
</dbReference>
<evidence type="ECO:0000313" key="2">
    <source>
        <dbReference type="EMBL" id="MBB5221404.1"/>
    </source>
</evidence>
<proteinExistence type="predicted"/>
<sequence>MRLFSCQNCGQLLHFENSVCMRCGSSLGLIPETLELTALAAEDGAWRALADNGLWRYCENATLGACNWLVPAGGDAVYCPSCRLNRTIPDISDPVRATLWREIEVAKRRLVYALRRLRLPIPSRAEGAAHGLAFDFLADSDPSAPVLTGHDDGLITLNIAEADPAERERRRVELGEPYRTLLGHMRHEIGHFYWNELVRDGGKLDACRAVFGDETLDYQQALQRHYQTGAPEGWQEGYISAYATMHPWEDFAETWTHYLHIVDTLDTAESFGVTIEPDVSDDPDTVVELTFDPYRTRNFDKLIDAWLPLSVALNSLNRSMGQPDLYPFALTPPVIEKLRFIHQLVRGAKRSG</sequence>
<organism evidence="2 3">
    <name type="scientific">Amaricoccus macauensis</name>
    <dbReference type="NCBI Taxonomy" id="57001"/>
    <lineage>
        <taxon>Bacteria</taxon>
        <taxon>Pseudomonadati</taxon>
        <taxon>Pseudomonadota</taxon>
        <taxon>Alphaproteobacteria</taxon>
        <taxon>Rhodobacterales</taxon>
        <taxon>Paracoccaceae</taxon>
        <taxon>Amaricoccus</taxon>
    </lineage>
</organism>
<dbReference type="AlphaFoldDB" id="A0A840SKA7"/>
<dbReference type="PIRSF" id="PIRSF012641">
    <property type="entry name" value="UCP012641"/>
    <property type="match status" value="1"/>
</dbReference>
<dbReference type="Pfam" id="PF15887">
    <property type="entry name" value="Peptidase_Mx"/>
    <property type="match status" value="1"/>
</dbReference>
<dbReference type="Gene3D" id="3.40.390.70">
    <property type="match status" value="1"/>
</dbReference>
<gene>
    <name evidence="2" type="ORF">HNP73_001325</name>
</gene>
<protein>
    <recommendedName>
        <fullName evidence="1">Zinc-ribbon domain-containing protein</fullName>
    </recommendedName>
</protein>
<evidence type="ECO:0000259" key="1">
    <source>
        <dbReference type="Pfam" id="PF10005"/>
    </source>
</evidence>
<dbReference type="Pfam" id="PF10005">
    <property type="entry name" value="Zn_ribbon_DZR_6"/>
    <property type="match status" value="1"/>
</dbReference>
<comment type="caution">
    <text evidence="2">The sequence shown here is derived from an EMBL/GenBank/DDBJ whole genome shotgun (WGS) entry which is preliminary data.</text>
</comment>
<name>A0A840SKA7_9RHOB</name>
<keyword evidence="3" id="KW-1185">Reference proteome</keyword>
<feature type="domain" description="Zinc-ribbon" evidence="1">
    <location>
        <begin position="3"/>
        <end position="92"/>
    </location>
</feature>